<proteinExistence type="predicted"/>
<name>A0A024V933_PLAFA</name>
<evidence type="ECO:0000259" key="5">
    <source>
        <dbReference type="Pfam" id="PF11556"/>
    </source>
</evidence>
<feature type="compositionally biased region" description="Polar residues" evidence="1">
    <location>
        <begin position="1020"/>
        <end position="1029"/>
    </location>
</feature>
<dbReference type="FunFam" id="1.20.58.830:FF:000010">
    <property type="entry name" value="Erythrocyte-binding antigen 175"/>
    <property type="match status" value="1"/>
</dbReference>
<dbReference type="FunFam" id="1.10.287.1660:FF:000001">
    <property type="entry name" value="Erythrocyte binding antigen 175"/>
    <property type="match status" value="1"/>
</dbReference>
<evidence type="ECO:0000313" key="6">
    <source>
        <dbReference type="EMBL" id="ETW19326.1"/>
    </source>
</evidence>
<feature type="signal peptide" evidence="3">
    <location>
        <begin position="1"/>
        <end position="21"/>
    </location>
</feature>
<dbReference type="EMBL" id="KI925068">
    <property type="protein sequence ID" value="ETW19326.1"/>
    <property type="molecule type" value="Genomic_DNA"/>
</dbReference>
<keyword evidence="3" id="KW-0732">Signal</keyword>
<feature type="compositionally biased region" description="Polar residues" evidence="1">
    <location>
        <begin position="900"/>
        <end position="921"/>
    </location>
</feature>
<dbReference type="GO" id="GO:0016020">
    <property type="term" value="C:membrane"/>
    <property type="evidence" value="ECO:0007669"/>
    <property type="project" value="InterPro"/>
</dbReference>
<accession>A0A024V933</accession>
<dbReference type="Proteomes" id="UP000030690">
    <property type="component" value="Unassembled WGS sequence"/>
</dbReference>
<feature type="compositionally biased region" description="Polar residues" evidence="1">
    <location>
        <begin position="1152"/>
        <end position="1162"/>
    </location>
</feature>
<evidence type="ECO:0000256" key="1">
    <source>
        <dbReference type="SAM" id="MobiDB-lite"/>
    </source>
</evidence>
<sequence>MKCNISIYFFASFFVLYFAKARNEYDIKENEKFLDVYKEKFNELDKKKYGNVQKTDKKIFTFIENKLDILNNSKFNKRWKSYGTPDNIDKNMSLINKHNNEEMFNNNYQSFLSTSSLIKQNKYVPINAVRVSRILSFLDSRINNGRNTSSNNEVLSNCREKRKGMKWDCKKKNDRSNYVCIPDRRIQLCIVNLSIIKTYTKETMKDHFIEASKKESQLLLKKNDNKYNSKFCNDLKNSFLDYGHLAMGNDMDFGGYSTKAENKIQEVFKGAHGEISEHKIKNFRKEWWNEFREKLWEAMLSEHKNNINNCKNIPQEELQITQWIKEWHGEFLLERDNRSKLPKSKCKNNTLYEACEKECIDPCMKYRDWIIRSKFEWHTLSKEYETQKVPKENAENYLIKISENKNDAKVSLLLNNCDAEYSKYCDCKHTTTLVKSVLNGNDNTIKEKREHIDLDDFSKFGCDKNSVDTNTKVWECKKPYKLSTKDVCVPPRRQELCLGNIDRIYDKNLLMIKEHILAIAIYESRILKRKYKNKDDKEVCKIINKTFADIRDIIGGTDYWNDLSNRKLVGKINTNSNYVHRNKQNDKLFRDEWWKVIKKDVWNVISWVFKDKTVCKEDDIENIPQFFRWFSEWGDDYCQDKTKMIETLKVECKEKPCEDDNCKRKCNSYKEWISKKKEEYNKQAKQYQEYQKGNNYKMYSEFKSIKPEVYLKKYSEKCSNLNFEDEFKEELHSDYKNKCTMCPEVKDVPISIIRNNEQTSQEAVPEESTEIAHRTETRTDERKNQEPANKDLKNPQQSVGENGTKDLLQEDLGGSRSEDEVTQEFGVNHGIPKGEDQTLGKSDAIPNIGEPETGISTTEESRHEEGHNKQALSTSVDEPELSDTLQLHEDTKENDKLPLESSTITSPTESGSSDTEETPSISEGPKGNEQKKRDDDSLSKISVSPENSRPETDAKDTSNLLKLKGDVDISMPKAVIGSSPNDNINVTEQGDNISGVNSKPLSDDVRPDKNHEEVKEHTSNSDNVQQSGGIVNMNVEKELKDTLENPSSSLDEGKAHEVLSEPNLSSDQDMSNTPGPLDNTSEETTERISNNEYKVNEREDERTLTKEYEDIVLKSHMNRESDDGELYDENSDLSTVNDESEDAEAKMKGNDTSEMSHNSSQHIESDQQKNDMKTVGDLGTTHVQNEISVPVTGEIDEKLRESKESKIHKAEEERLSHTDIHKINPEDRNSNTLHLKDIRNEENERHLTNQNINISQERDLQKHGFHTMNNLHGDGVSERSQINHSHHGNRQDRGGNSGNVLNMRSNNNNFNNIPSRYNLYDKKLDLDLYENRNDSTTKELIKKLAEINKCENEISVKYCDHMIHEEIPLKTCTKEKTRNLCCAVSDYCMSYFTYDSEEYYNCTKREFDDPSYTCFRKEAFSSMPYYAGAGVLFIILVILGASQAKYQSSEGVMNENNENNFLFEVTDNLDKLSNMFNQQVQETNINDFSEYHEDINDIKFKI</sequence>
<reference evidence="6 7" key="2">
    <citation type="submission" date="2013-02" db="EMBL/GenBank/DDBJ databases">
        <title>The Genome Sequence of Plasmodium falciparum Vietnam Oak-Knoll (FVO).</title>
        <authorList>
            <consortium name="The Broad Institute Genome Sequencing Platform"/>
            <consortium name="The Broad Institute Genome Sequencing Center for Infectious Disease"/>
            <person name="Neafsey D."/>
            <person name="Cheeseman I."/>
            <person name="Volkman S."/>
            <person name="Adams J."/>
            <person name="Walker B."/>
            <person name="Young S.K."/>
            <person name="Zeng Q."/>
            <person name="Gargeya S."/>
            <person name="Fitzgerald M."/>
            <person name="Haas B."/>
            <person name="Abouelleil A."/>
            <person name="Alvarado L."/>
            <person name="Arachchi H.M."/>
            <person name="Berlin A.M."/>
            <person name="Chapman S.B."/>
            <person name="Dewar J."/>
            <person name="Goldberg J."/>
            <person name="Griggs A."/>
            <person name="Gujja S."/>
            <person name="Hansen M."/>
            <person name="Howarth C."/>
            <person name="Imamovic A."/>
            <person name="Larimer J."/>
            <person name="McCowan C."/>
            <person name="Murphy C."/>
            <person name="Neiman D."/>
            <person name="Pearson M."/>
            <person name="Priest M."/>
            <person name="Roberts A."/>
            <person name="Saif S."/>
            <person name="Shea T."/>
            <person name="Sisk P."/>
            <person name="Sykes S."/>
            <person name="Wortman J."/>
            <person name="Nusbaum C."/>
            <person name="Birren B."/>
        </authorList>
    </citation>
    <scope>NUCLEOTIDE SEQUENCE [LARGE SCALE GENOMIC DNA]</scope>
    <source>
        <strain evidence="7">Vietnam Oak-Knoll (FVO)</strain>
    </source>
</reference>
<dbReference type="FunFam" id="1.20.1310.20:FF:000005">
    <property type="entry name" value="Erythrocyte-binding antigen 175"/>
    <property type="match status" value="1"/>
</dbReference>
<feature type="domain" description="Erythrocyte binding antigen 175 C-terminal" evidence="5">
    <location>
        <begin position="1336"/>
        <end position="1415"/>
    </location>
</feature>
<feature type="chain" id="PRO_5001538814" evidence="3">
    <location>
        <begin position="22"/>
        <end position="1502"/>
    </location>
</feature>
<feature type="compositionally biased region" description="Basic and acidic residues" evidence="1">
    <location>
        <begin position="859"/>
        <end position="868"/>
    </location>
</feature>
<feature type="compositionally biased region" description="Basic and acidic residues" evidence="1">
    <location>
        <begin position="926"/>
        <end position="938"/>
    </location>
</feature>
<feature type="region of interest" description="Disordered" evidence="1">
    <location>
        <begin position="1115"/>
        <end position="1170"/>
    </location>
</feature>
<dbReference type="GO" id="GO:0046789">
    <property type="term" value="F:host cell surface receptor binding"/>
    <property type="evidence" value="ECO:0007669"/>
    <property type="project" value="InterPro"/>
</dbReference>
<dbReference type="Pfam" id="PF11556">
    <property type="entry name" value="EBA-175_VI"/>
    <property type="match status" value="1"/>
</dbReference>
<feature type="domain" description="Duffy-antigen binding" evidence="4">
    <location>
        <begin position="179"/>
        <end position="348"/>
    </location>
</feature>
<dbReference type="InterPro" id="IPR008602">
    <property type="entry name" value="Duffy-antigen-binding"/>
</dbReference>
<evidence type="ECO:0000256" key="3">
    <source>
        <dbReference type="SAM" id="SignalP"/>
    </source>
</evidence>
<dbReference type="Gene3D" id="1.10.1740.170">
    <property type="entry name" value="Erythrocyte binding antigen 175 region VI"/>
    <property type="match status" value="1"/>
</dbReference>
<evidence type="ECO:0000259" key="4">
    <source>
        <dbReference type="Pfam" id="PF05424"/>
    </source>
</evidence>
<feature type="compositionally biased region" description="Polar residues" evidence="1">
    <location>
        <begin position="978"/>
        <end position="1000"/>
    </location>
</feature>
<dbReference type="Gene3D" id="1.10.287.1660">
    <property type="match status" value="1"/>
</dbReference>
<feature type="compositionally biased region" description="Basic and acidic residues" evidence="1">
    <location>
        <begin position="1001"/>
        <end position="1019"/>
    </location>
</feature>
<feature type="transmembrane region" description="Helical" evidence="2">
    <location>
        <begin position="1423"/>
        <end position="1441"/>
    </location>
</feature>
<dbReference type="Gene3D" id="1.20.1310.20">
    <property type="entry name" value="Duffy-antigen binding domain"/>
    <property type="match status" value="2"/>
</dbReference>
<feature type="region of interest" description="Disordered" evidence="1">
    <location>
        <begin position="1278"/>
        <end position="1297"/>
    </location>
</feature>
<dbReference type="OrthoDB" id="374777at2759"/>
<dbReference type="Gene3D" id="1.20.58.830">
    <property type="match status" value="2"/>
</dbReference>
<keyword evidence="2" id="KW-0812">Transmembrane</keyword>
<dbReference type="InterPro" id="IPR042202">
    <property type="entry name" value="Duffy-ag-bd_sf"/>
</dbReference>
<reference evidence="6 7" key="1">
    <citation type="submission" date="2013-02" db="EMBL/GenBank/DDBJ databases">
        <title>The Genome Annotation of Plasmodium falciparum Vietnam Oak-Knoll (FVO).</title>
        <authorList>
            <consortium name="The Broad Institute Genome Sequencing Platform"/>
            <consortium name="The Broad Institute Genome Sequencing Center for Infectious Disease"/>
            <person name="Neafsey D."/>
            <person name="Hoffman S."/>
            <person name="Volkman S."/>
            <person name="Rosenthal P."/>
            <person name="Walker B."/>
            <person name="Young S.K."/>
            <person name="Zeng Q."/>
            <person name="Gargeya S."/>
            <person name="Fitzgerald M."/>
            <person name="Haas B."/>
            <person name="Abouelleil A."/>
            <person name="Allen A.W."/>
            <person name="Alvarado L."/>
            <person name="Arachchi H.M."/>
            <person name="Berlin A.M."/>
            <person name="Chapman S.B."/>
            <person name="Gainer-Dewar J."/>
            <person name="Goldberg J."/>
            <person name="Griggs A."/>
            <person name="Gujja S."/>
            <person name="Hansen M."/>
            <person name="Howarth C."/>
            <person name="Imamovic A."/>
            <person name="Ireland A."/>
            <person name="Larimer J."/>
            <person name="McCowan C."/>
            <person name="Murphy C."/>
            <person name="Pearson M."/>
            <person name="Poon T.W."/>
            <person name="Priest M."/>
            <person name="Roberts A."/>
            <person name="Saif S."/>
            <person name="Shea T."/>
            <person name="Sisk P."/>
            <person name="Sykes S."/>
            <person name="Wortman J."/>
            <person name="Nusbaum C."/>
            <person name="Birren B."/>
        </authorList>
    </citation>
    <scope>NUCLEOTIDE SEQUENCE [LARGE SCALE GENOMIC DNA]</scope>
    <source>
        <strain evidence="7">Vietnam Oak-Knoll (FVO)</strain>
    </source>
</reference>
<evidence type="ECO:0000313" key="7">
    <source>
        <dbReference type="Proteomes" id="UP000030690"/>
    </source>
</evidence>
<protein>
    <submittedName>
        <fullName evidence="6">Erythrocyte-binding antigen 175</fullName>
    </submittedName>
</protein>
<dbReference type="Pfam" id="PF05424">
    <property type="entry name" value="Duffy_binding"/>
    <property type="match status" value="2"/>
</dbReference>
<keyword evidence="2" id="KW-0472">Membrane</keyword>
<feature type="region of interest" description="Disordered" evidence="1">
    <location>
        <begin position="756"/>
        <end position="1102"/>
    </location>
</feature>
<feature type="domain" description="Duffy-antigen binding" evidence="4">
    <location>
        <begin position="486"/>
        <end position="640"/>
    </location>
</feature>
<gene>
    <name evidence="6" type="ORF">PFFVO_01901</name>
</gene>
<dbReference type="InterPro" id="IPR021620">
    <property type="entry name" value="EBA-175_C"/>
</dbReference>
<evidence type="ECO:0000256" key="2">
    <source>
        <dbReference type="SAM" id="Phobius"/>
    </source>
</evidence>
<feature type="compositionally biased region" description="Acidic residues" evidence="1">
    <location>
        <begin position="1122"/>
        <end position="1131"/>
    </location>
</feature>
<dbReference type="FunFam" id="1.10.1740.170:FF:000001">
    <property type="entry name" value="Erythrocyte binding antigen"/>
    <property type="match status" value="1"/>
</dbReference>
<dbReference type="InterPro" id="IPR043057">
    <property type="entry name" value="EBA-175_C_sf"/>
</dbReference>
<organism evidence="6 7">
    <name type="scientific">Plasmodium falciparum Vietnam Oak-Knoll</name>
    <name type="common">FVO</name>
    <dbReference type="NCBI Taxonomy" id="1036723"/>
    <lineage>
        <taxon>Eukaryota</taxon>
        <taxon>Sar</taxon>
        <taxon>Alveolata</taxon>
        <taxon>Apicomplexa</taxon>
        <taxon>Aconoidasida</taxon>
        <taxon>Haemosporida</taxon>
        <taxon>Plasmodiidae</taxon>
        <taxon>Plasmodium</taxon>
        <taxon>Plasmodium (Laverania)</taxon>
    </lineage>
</organism>
<feature type="compositionally biased region" description="Polar residues" evidence="1">
    <location>
        <begin position="1062"/>
        <end position="1074"/>
    </location>
</feature>
<feature type="compositionally biased region" description="Basic and acidic residues" evidence="1">
    <location>
        <begin position="770"/>
        <end position="793"/>
    </location>
</feature>
<dbReference type="SUPFAM" id="SSF140924">
    <property type="entry name" value="Duffy binding domain-like"/>
    <property type="match status" value="2"/>
</dbReference>
<keyword evidence="2" id="KW-1133">Transmembrane helix</keyword>
<feature type="compositionally biased region" description="Basic and acidic residues" evidence="1">
    <location>
        <begin position="886"/>
        <end position="898"/>
    </location>
</feature>